<dbReference type="Proteomes" id="UP000267352">
    <property type="component" value="Segment"/>
</dbReference>
<dbReference type="EMBL" id="MG702567">
    <property type="protein sequence ID" value="AUO15316.1"/>
    <property type="molecule type" value="Genomic_DNA"/>
</dbReference>
<protein>
    <submittedName>
        <fullName evidence="1">WSSV608</fullName>
    </submittedName>
</protein>
<proteinExistence type="predicted"/>
<sequence length="39" mass="4556">MIAMDKIAIIATSRFVRLPNSIFLCFRWKFFLYVLVGSS</sequence>
<reference evidence="1" key="1">
    <citation type="submission" date="2017-12" db="EMBL/GenBank/DDBJ databases">
        <authorList>
            <person name="Katneni V.K."/>
            <person name="Shekhar M.S."/>
            <person name="Otta S.K."/>
            <person name="Karthic K."/>
            <person name="Jangam A.K."/>
            <person name="Gopikrishna G."/>
            <person name="Vijayan K.K."/>
        </authorList>
    </citation>
    <scope>NUCLEOTIDE SEQUENCE [LARGE SCALE GENOMIC DNA]</scope>
    <source>
        <strain evidence="1">IN_AP4RU</strain>
    </source>
</reference>
<name>A0A2I6SCM6_9VIRU</name>
<evidence type="ECO:0000313" key="1">
    <source>
        <dbReference type="EMBL" id="AUO15316.1"/>
    </source>
</evidence>
<organism evidence="1">
    <name type="scientific">White spot syndrome virus</name>
    <dbReference type="NCBI Taxonomy" id="342409"/>
    <lineage>
        <taxon>Viruses</taxon>
        <taxon>Viruses incertae sedis</taxon>
        <taxon>Naldaviricetes</taxon>
        <taxon>Nimaviridae</taxon>
        <taxon>Whispovirus</taxon>
    </lineage>
</organism>
<reference evidence="1" key="2">
    <citation type="journal article" date="2018" name="Genome Announc.">
        <title>First Report of a Complete Genome Sequence of White spot syndrome virus from India.</title>
        <authorList>
            <person name="Vinaya Kumar K."/>
            <person name="Shekhar M.S."/>
            <person name="Otta S.K."/>
            <person name="Karthic K."/>
            <person name="Ashok Kumar J."/>
            <person name="Gopikrishna G."/>
            <person name="Vijayan K.K."/>
        </authorList>
    </citation>
    <scope>NUCLEOTIDE SEQUENCE</scope>
    <source>
        <strain evidence="1">IN_AP4RU</strain>
    </source>
</reference>
<accession>A0A2I6SCM6</accession>